<protein>
    <recommendedName>
        <fullName evidence="6">Fe2OG dioxygenase domain-containing protein</fullName>
    </recommendedName>
</protein>
<dbReference type="InterPro" id="IPR044861">
    <property type="entry name" value="IPNS-like_FE2OG_OXY"/>
</dbReference>
<feature type="domain" description="Fe2OG dioxygenase" evidence="6">
    <location>
        <begin position="247"/>
        <end position="349"/>
    </location>
</feature>
<dbReference type="Pfam" id="PF14226">
    <property type="entry name" value="DIOX_N"/>
    <property type="match status" value="1"/>
</dbReference>
<dbReference type="EMBL" id="JAYWIO010000006">
    <property type="protein sequence ID" value="KAK7256920.1"/>
    <property type="molecule type" value="Genomic_DNA"/>
</dbReference>
<keyword evidence="2 5" id="KW-0479">Metal-binding</keyword>
<dbReference type="GO" id="GO:0046872">
    <property type="term" value="F:metal ion binding"/>
    <property type="evidence" value="ECO:0007669"/>
    <property type="project" value="UniProtKB-KW"/>
</dbReference>
<dbReference type="Proteomes" id="UP001372338">
    <property type="component" value="Unassembled WGS sequence"/>
</dbReference>
<evidence type="ECO:0000256" key="3">
    <source>
        <dbReference type="ARBA" id="ARBA00022896"/>
    </source>
</evidence>
<name>A0AAN9ELF0_CROPI</name>
<evidence type="ECO:0000256" key="5">
    <source>
        <dbReference type="RuleBase" id="RU003682"/>
    </source>
</evidence>
<dbReference type="GO" id="GO:0031418">
    <property type="term" value="F:L-ascorbic acid binding"/>
    <property type="evidence" value="ECO:0007669"/>
    <property type="project" value="UniProtKB-KW"/>
</dbReference>
<evidence type="ECO:0000256" key="4">
    <source>
        <dbReference type="ARBA" id="ARBA00023004"/>
    </source>
</evidence>
<dbReference type="PANTHER" id="PTHR47991">
    <property type="entry name" value="OXOGLUTARATE/IRON-DEPENDENT DIOXYGENASE"/>
    <property type="match status" value="1"/>
</dbReference>
<dbReference type="SUPFAM" id="SSF51197">
    <property type="entry name" value="Clavaminate synthase-like"/>
    <property type="match status" value="1"/>
</dbReference>
<dbReference type="FunFam" id="2.60.120.330:FF:000079">
    <property type="entry name" value="Protein SRG1"/>
    <property type="match status" value="1"/>
</dbReference>
<dbReference type="PROSITE" id="PS51471">
    <property type="entry name" value="FE2OG_OXY"/>
    <property type="match status" value="1"/>
</dbReference>
<keyword evidence="5" id="KW-0560">Oxidoreductase</keyword>
<accession>A0AAN9ELF0</accession>
<evidence type="ECO:0000256" key="2">
    <source>
        <dbReference type="ARBA" id="ARBA00022723"/>
    </source>
</evidence>
<proteinExistence type="inferred from homology"/>
<dbReference type="Gene3D" id="2.60.120.330">
    <property type="entry name" value="B-lactam Antibiotic, Isopenicillin N Synthase, Chain"/>
    <property type="match status" value="1"/>
</dbReference>
<dbReference type="AlphaFoldDB" id="A0AAN9ELF0"/>
<gene>
    <name evidence="7" type="ORF">RIF29_30506</name>
</gene>
<evidence type="ECO:0000313" key="7">
    <source>
        <dbReference type="EMBL" id="KAK7256920.1"/>
    </source>
</evidence>
<keyword evidence="3" id="KW-0847">Vitamin C</keyword>
<keyword evidence="8" id="KW-1185">Reference proteome</keyword>
<dbReference type="Pfam" id="PF03171">
    <property type="entry name" value="2OG-FeII_Oxy"/>
    <property type="match status" value="1"/>
</dbReference>
<dbReference type="InterPro" id="IPR050295">
    <property type="entry name" value="Plant_2OG-oxidoreductases"/>
</dbReference>
<organism evidence="7 8">
    <name type="scientific">Crotalaria pallida</name>
    <name type="common">Smooth rattlebox</name>
    <name type="synonym">Crotalaria striata</name>
    <dbReference type="NCBI Taxonomy" id="3830"/>
    <lineage>
        <taxon>Eukaryota</taxon>
        <taxon>Viridiplantae</taxon>
        <taxon>Streptophyta</taxon>
        <taxon>Embryophyta</taxon>
        <taxon>Tracheophyta</taxon>
        <taxon>Spermatophyta</taxon>
        <taxon>Magnoliopsida</taxon>
        <taxon>eudicotyledons</taxon>
        <taxon>Gunneridae</taxon>
        <taxon>Pentapetalae</taxon>
        <taxon>rosids</taxon>
        <taxon>fabids</taxon>
        <taxon>Fabales</taxon>
        <taxon>Fabaceae</taxon>
        <taxon>Papilionoideae</taxon>
        <taxon>50 kb inversion clade</taxon>
        <taxon>genistoids sensu lato</taxon>
        <taxon>core genistoids</taxon>
        <taxon>Crotalarieae</taxon>
        <taxon>Crotalaria</taxon>
    </lineage>
</organism>
<evidence type="ECO:0000313" key="8">
    <source>
        <dbReference type="Proteomes" id="UP001372338"/>
    </source>
</evidence>
<sequence length="400" mass="45687">MASFVASLPAPLMLHGGKTRSRVFLRPTASLRPAKVSVKENVLAPVETEERDKIGSSMWVPNVQEMVKKHPLLVPERYIRSPEEMENNKIMHHLSPFIPLIDFGLLKKGDKEELLKLDFACKEWGFFQLVNHGVEELMITMKDTTMKFFNLPLEEKEKYAMQEDMQGYGHIQVQNDDQKLDWSDALLLFTQPARQISPSVWPENPVGFKDIIKEYSSKVTQVGLDLLNYFSVNLGMQEGVLGDLHEEIASFLDINYYPPCHKPDQVIGMSKHSDSNTITLVMQDQIDVSELQIKHLGGWVPVNPISNALVVNVADLIEIWSNGRYKSIEHRVVTNGSKLRMTHVTSLLPTKDVHVEPLNHLIRSKTPKLYQKVKVGDYANIYRNRKLDGRAHIEEVMIKN</sequence>
<comment type="caution">
    <text evidence="7">The sequence shown here is derived from an EMBL/GenBank/DDBJ whole genome shotgun (WGS) entry which is preliminary data.</text>
</comment>
<keyword evidence="4 5" id="KW-0408">Iron</keyword>
<dbReference type="InterPro" id="IPR005123">
    <property type="entry name" value="Oxoglu/Fe-dep_dioxygenase_dom"/>
</dbReference>
<dbReference type="InterPro" id="IPR027443">
    <property type="entry name" value="IPNS-like_sf"/>
</dbReference>
<comment type="similarity">
    <text evidence="1 5">Belongs to the iron/ascorbate-dependent oxidoreductase family.</text>
</comment>
<reference evidence="7 8" key="1">
    <citation type="submission" date="2024-01" db="EMBL/GenBank/DDBJ databases">
        <title>The genomes of 5 underutilized Papilionoideae crops provide insights into root nodulation and disease resistanc.</title>
        <authorList>
            <person name="Yuan L."/>
        </authorList>
    </citation>
    <scope>NUCLEOTIDE SEQUENCE [LARGE SCALE GENOMIC DNA]</scope>
    <source>
        <strain evidence="7">ZHUSHIDOU_FW_LH</strain>
        <tissue evidence="7">Leaf</tissue>
    </source>
</reference>
<dbReference type="InterPro" id="IPR026992">
    <property type="entry name" value="DIOX_N"/>
</dbReference>
<dbReference type="GO" id="GO:0016491">
    <property type="term" value="F:oxidoreductase activity"/>
    <property type="evidence" value="ECO:0007669"/>
    <property type="project" value="UniProtKB-KW"/>
</dbReference>
<evidence type="ECO:0000256" key="1">
    <source>
        <dbReference type="ARBA" id="ARBA00008056"/>
    </source>
</evidence>
<evidence type="ECO:0000259" key="6">
    <source>
        <dbReference type="PROSITE" id="PS51471"/>
    </source>
</evidence>